<organism evidence="2 3">
    <name type="scientific">Candidatus Roizmanbacteria bacterium CG22_combo_CG10-13_8_21_14_all_38_20</name>
    <dbReference type="NCBI Taxonomy" id="1974862"/>
    <lineage>
        <taxon>Bacteria</taxon>
        <taxon>Candidatus Roizmaniibacteriota</taxon>
    </lineage>
</organism>
<dbReference type="Pfam" id="PF01850">
    <property type="entry name" value="PIN"/>
    <property type="match status" value="1"/>
</dbReference>
<protein>
    <submittedName>
        <fullName evidence="2">Transposase</fullName>
    </submittedName>
</protein>
<name>A0A2H0BU38_9BACT</name>
<evidence type="ECO:0000259" key="1">
    <source>
        <dbReference type="Pfam" id="PF01850"/>
    </source>
</evidence>
<dbReference type="Gene3D" id="3.40.50.1010">
    <property type="entry name" value="5'-nuclease"/>
    <property type="match status" value="1"/>
</dbReference>
<sequence>MVFIDTHVLLWLFDKKPNFLSKRSIGLLENNSIIYSPIVELELQYLFEVKKIKSRPFTLIAELEETINLQLSTSAFNSVIQHSIKNSWTRDPFDRIITADAQLNRSYLITADKLIQKHYRKALI</sequence>
<dbReference type="EMBL" id="PCTA01000033">
    <property type="protein sequence ID" value="PIP61141.1"/>
    <property type="molecule type" value="Genomic_DNA"/>
</dbReference>
<accession>A0A2H0BU38</accession>
<gene>
    <name evidence="2" type="ORF">COW99_05100</name>
</gene>
<comment type="caution">
    <text evidence="2">The sequence shown here is derived from an EMBL/GenBank/DDBJ whole genome shotgun (WGS) entry which is preliminary data.</text>
</comment>
<dbReference type="AlphaFoldDB" id="A0A2H0BU38"/>
<dbReference type="SUPFAM" id="SSF88723">
    <property type="entry name" value="PIN domain-like"/>
    <property type="match status" value="1"/>
</dbReference>
<reference evidence="2 3" key="1">
    <citation type="submission" date="2017-09" db="EMBL/GenBank/DDBJ databases">
        <title>Depth-based differentiation of microbial function through sediment-hosted aquifers and enrichment of novel symbionts in the deep terrestrial subsurface.</title>
        <authorList>
            <person name="Probst A.J."/>
            <person name="Ladd B."/>
            <person name="Jarett J.K."/>
            <person name="Geller-Mcgrath D.E."/>
            <person name="Sieber C.M."/>
            <person name="Emerson J.B."/>
            <person name="Anantharaman K."/>
            <person name="Thomas B.C."/>
            <person name="Malmstrom R."/>
            <person name="Stieglmeier M."/>
            <person name="Klingl A."/>
            <person name="Woyke T."/>
            <person name="Ryan C.M."/>
            <person name="Banfield J.F."/>
        </authorList>
    </citation>
    <scope>NUCLEOTIDE SEQUENCE [LARGE SCALE GENOMIC DNA]</scope>
    <source>
        <strain evidence="2">CG22_combo_CG10-13_8_21_14_all_38_20</strain>
    </source>
</reference>
<dbReference type="InterPro" id="IPR029060">
    <property type="entry name" value="PIN-like_dom_sf"/>
</dbReference>
<dbReference type="InterPro" id="IPR002716">
    <property type="entry name" value="PIN_dom"/>
</dbReference>
<dbReference type="Proteomes" id="UP000231246">
    <property type="component" value="Unassembled WGS sequence"/>
</dbReference>
<evidence type="ECO:0000313" key="2">
    <source>
        <dbReference type="EMBL" id="PIP61141.1"/>
    </source>
</evidence>
<proteinExistence type="predicted"/>
<dbReference type="InterPro" id="IPR052919">
    <property type="entry name" value="TA_system_RNase"/>
</dbReference>
<dbReference type="PANTHER" id="PTHR36173">
    <property type="entry name" value="RIBONUCLEASE VAPC16-RELATED"/>
    <property type="match status" value="1"/>
</dbReference>
<evidence type="ECO:0000313" key="3">
    <source>
        <dbReference type="Proteomes" id="UP000231246"/>
    </source>
</evidence>
<feature type="domain" description="PIN" evidence="1">
    <location>
        <begin position="2"/>
        <end position="118"/>
    </location>
</feature>